<evidence type="ECO:0000313" key="1">
    <source>
        <dbReference type="EMBL" id="BAK54705.1"/>
    </source>
</evidence>
<gene>
    <name evidence="1" type="primary">ST2011</name>
    <name evidence="1" type="ordered locus">STK_20110</name>
</gene>
<protein>
    <submittedName>
        <fullName evidence="1">Uncharacterized protein</fullName>
    </submittedName>
</protein>
<dbReference type="eggNOG" id="arCOG07736">
    <property type="taxonomic scope" value="Archaea"/>
</dbReference>
<reference evidence="2" key="1">
    <citation type="journal article" date="2001" name="DNA Res.">
        <title>Complete genome sequence of an aerobic thermoacidophilic Crenarchaeon, Sulfolobus tokodaii strain7.</title>
        <authorList>
            <person name="Kawarabayasi Y."/>
            <person name="Hino Y."/>
            <person name="Horikawa H."/>
            <person name="Jin-no K."/>
            <person name="Takahashi M."/>
            <person name="Sekine M."/>
            <person name="Baba S."/>
            <person name="Ankai A."/>
            <person name="Kosugi H."/>
            <person name="Hosoyama A."/>
            <person name="Fukui S."/>
            <person name="Nagai Y."/>
            <person name="Nishijima K."/>
            <person name="Otsuka R."/>
            <person name="Nakazawa H."/>
            <person name="Takamiya M."/>
            <person name="Kato Y."/>
            <person name="Yoshizawa T."/>
            <person name="Tanaka T."/>
            <person name="Kudoh Y."/>
            <person name="Yamazaki J."/>
            <person name="Kushida N."/>
            <person name="Oguchi A."/>
            <person name="Aoki K."/>
            <person name="Masuda S."/>
            <person name="Yanagii M."/>
            <person name="Nishimura M."/>
            <person name="Yamagishi A."/>
            <person name="Oshima T."/>
            <person name="Kikuchi H."/>
        </authorList>
    </citation>
    <scope>NUCLEOTIDE SEQUENCE [LARGE SCALE GENOMIC DNA]</scope>
    <source>
        <strain evidence="2">DSM 16993 / JCM 10545 / NBRC 100140 / 7</strain>
    </source>
</reference>
<keyword evidence="2" id="KW-1185">Reference proteome</keyword>
<name>F9VNQ9_SULTO</name>
<dbReference type="EMBL" id="BA000023">
    <property type="protein sequence ID" value="BAK54705.1"/>
    <property type="molecule type" value="Genomic_DNA"/>
</dbReference>
<dbReference type="PATRIC" id="fig|273063.9.peg.2292"/>
<organism evidence="1 2">
    <name type="scientific">Sulfurisphaera tokodaii (strain DSM 16993 / JCM 10545 / NBRC 100140 / 7)</name>
    <name type="common">Sulfolobus tokodaii</name>
    <dbReference type="NCBI Taxonomy" id="273063"/>
    <lineage>
        <taxon>Archaea</taxon>
        <taxon>Thermoproteota</taxon>
        <taxon>Thermoprotei</taxon>
        <taxon>Sulfolobales</taxon>
        <taxon>Sulfolobaceae</taxon>
        <taxon>Sulfurisphaera</taxon>
    </lineage>
</organism>
<evidence type="ECO:0000313" key="2">
    <source>
        <dbReference type="Proteomes" id="UP000001015"/>
    </source>
</evidence>
<dbReference type="RefSeq" id="WP_232616477.1">
    <property type="nucleotide sequence ID" value="NC_003106.2"/>
</dbReference>
<dbReference type="GeneID" id="1460071"/>
<dbReference type="KEGG" id="sto:STK_20110"/>
<proteinExistence type="predicted"/>
<dbReference type="Proteomes" id="UP000001015">
    <property type="component" value="Chromosome"/>
</dbReference>
<sequence>MDCHSAGGKGNIISTKTVRIVRSASSKEFNRIIIFVDSDYEDPNSIENRLKDMLKRAGEDIGKVCIIVFKPHIEILLLPQENNPLDYLRTHERYEKSDLPRRISNINLDKVGKLRSFQKIVRVLNDP</sequence>
<accession>F9VNQ9</accession>
<dbReference type="AlphaFoldDB" id="F9VNQ9"/>